<proteinExistence type="predicted"/>
<reference evidence="4" key="2">
    <citation type="submission" date="2019-04" db="EMBL/GenBank/DDBJ databases">
        <authorList>
            <person name="Howe K."/>
            <person name="Paulini M."/>
            <person name="Williams G."/>
        </authorList>
    </citation>
    <scope>NUCLEOTIDE SEQUENCE [LARGE SCALE GENOMIC DNA]</scope>
    <source>
        <strain evidence="4">FR3</strain>
    </source>
</reference>
<dbReference type="EMBL" id="CAAKNF010000016">
    <property type="protein sequence ID" value="VIP00149.1"/>
    <property type="molecule type" value="Genomic_DNA"/>
</dbReference>
<dbReference type="RefSeq" id="XP_042938843.1">
    <property type="nucleotide sequence ID" value="XM_043082909.1"/>
</dbReference>
<organism evidence="4">
    <name type="scientific">Brugia malayi</name>
    <name type="common">Filarial nematode worm</name>
    <dbReference type="NCBI Taxonomy" id="6279"/>
    <lineage>
        <taxon>Eukaryota</taxon>
        <taxon>Metazoa</taxon>
        <taxon>Ecdysozoa</taxon>
        <taxon>Nematoda</taxon>
        <taxon>Chromadorea</taxon>
        <taxon>Rhabditida</taxon>
        <taxon>Spirurina</taxon>
        <taxon>Spiruromorpha</taxon>
        <taxon>Filarioidea</taxon>
        <taxon>Onchocercidae</taxon>
        <taxon>Brugia</taxon>
    </lineage>
</organism>
<dbReference type="InterPro" id="IPR040676">
    <property type="entry name" value="DUF5641"/>
</dbReference>
<evidence type="ECO:0000313" key="6">
    <source>
        <dbReference type="WBParaSite" id="Bm17147a.1"/>
    </source>
</evidence>
<feature type="region of interest" description="Disordered" evidence="2">
    <location>
        <begin position="484"/>
        <end position="505"/>
    </location>
</feature>
<reference evidence="5" key="1">
    <citation type="journal article" date="2007" name="Science">
        <title>Draft genome of the filarial nematode parasite Brugia malayi.</title>
        <authorList>
            <person name="Ghedin E."/>
            <person name="Wang S."/>
            <person name="Spiro D."/>
            <person name="Caler E."/>
            <person name="Zhao Q."/>
            <person name="Crabtree J."/>
            <person name="Allen J.E."/>
            <person name="Delcher A.L."/>
            <person name="Guiliano D.B."/>
            <person name="Miranda-Saavedra D."/>
            <person name="Angiuoli S.V."/>
            <person name="Creasy T."/>
            <person name="Amedeo P."/>
            <person name="Haas B."/>
            <person name="El-Sayed N.M."/>
            <person name="Wortman J.R."/>
            <person name="Feldblyum T."/>
            <person name="Tallon L."/>
            <person name="Schatz M."/>
            <person name="Shumway M."/>
            <person name="Koo H."/>
            <person name="Salzberg S.L."/>
            <person name="Schobel S."/>
            <person name="Pertea M."/>
            <person name="Pop M."/>
            <person name="White O."/>
            <person name="Barton G.J."/>
            <person name="Carlow C.K."/>
            <person name="Crawford M.J."/>
            <person name="Daub J."/>
            <person name="Dimmic M.W."/>
            <person name="Estes C.F."/>
            <person name="Foster J.M."/>
            <person name="Ganatra M."/>
            <person name="Gregory W.F."/>
            <person name="Johnson N.M."/>
            <person name="Jin J."/>
            <person name="Komuniecki R."/>
            <person name="Korf I."/>
            <person name="Kumar S."/>
            <person name="Laney S."/>
            <person name="Li B.W."/>
            <person name="Li W."/>
            <person name="Lindblom T.H."/>
            <person name="Lustigman S."/>
            <person name="Ma D."/>
            <person name="Maina C.V."/>
            <person name="Martin D.M."/>
            <person name="McCarter J.P."/>
            <person name="McReynolds L."/>
            <person name="Mitreva M."/>
            <person name="Nutman T.B."/>
            <person name="Parkinson J."/>
            <person name="Peregrin-Alvarez J.M."/>
            <person name="Poole C."/>
            <person name="Ren Q."/>
            <person name="Saunders L."/>
            <person name="Sluder A.E."/>
            <person name="Smith K."/>
            <person name="Stanke M."/>
            <person name="Unnasch T.R."/>
            <person name="Ware J."/>
            <person name="Wei A.D."/>
            <person name="Weil G."/>
            <person name="Williams D.J."/>
            <person name="Zhang Y."/>
            <person name="Williams S.A."/>
            <person name="Fraser-Liggett C."/>
            <person name="Slatko B."/>
            <person name="Blaxter M.L."/>
            <person name="Scott A.L."/>
        </authorList>
    </citation>
    <scope>NUCLEOTIDE SEQUENCE</scope>
    <source>
        <strain evidence="5">FR3</strain>
    </source>
</reference>
<dbReference type="AlphaFoldDB" id="A0A4E9FT17"/>
<dbReference type="Proteomes" id="UP000006672">
    <property type="component" value="Unassembled WGS sequence"/>
</dbReference>
<accession>A0A5S6PCI1</accession>
<dbReference type="OrthoDB" id="5864015at2759"/>
<dbReference type="KEGG" id="bmy:BM_BM17147"/>
<dbReference type="GeneID" id="6097611"/>
<reference evidence="6" key="3">
    <citation type="submission" date="2019-12" db="UniProtKB">
        <authorList>
            <consortium name="WormBaseParasite"/>
        </authorList>
    </citation>
    <scope>IDENTIFICATION</scope>
</reference>
<dbReference type="PANTHER" id="PTHR47331:SF5">
    <property type="entry name" value="RIBONUCLEASE H"/>
    <property type="match status" value="1"/>
</dbReference>
<protein>
    <submittedName>
        <fullName evidence="6">DUF5641 domain-containing protein</fullName>
    </submittedName>
</protein>
<dbReference type="WBParaSite" id="Bm17147a.1">
    <property type="protein sequence ID" value="Bm17147a.1"/>
    <property type="gene ID" value="WBGene00268290"/>
</dbReference>
<evidence type="ECO:0000256" key="2">
    <source>
        <dbReference type="SAM" id="MobiDB-lite"/>
    </source>
</evidence>
<feature type="region of interest" description="Disordered" evidence="2">
    <location>
        <begin position="800"/>
        <end position="826"/>
    </location>
</feature>
<evidence type="ECO:0000313" key="4">
    <source>
        <dbReference type="EMBL" id="VIP00149.1"/>
    </source>
</evidence>
<evidence type="ECO:0000259" key="3">
    <source>
        <dbReference type="Pfam" id="PF18701"/>
    </source>
</evidence>
<feature type="compositionally biased region" description="Polar residues" evidence="2">
    <location>
        <begin position="491"/>
        <end position="504"/>
    </location>
</feature>
<gene>
    <name evidence="4 6" type="primary">Bm17147</name>
    <name evidence="4" type="ORF">BM_BM17147</name>
</gene>
<feature type="region of interest" description="Disordered" evidence="2">
    <location>
        <begin position="705"/>
        <end position="724"/>
    </location>
</feature>
<evidence type="ECO:0000313" key="5">
    <source>
        <dbReference type="Proteomes" id="UP000006672"/>
    </source>
</evidence>
<dbReference type="InterPro" id="IPR005312">
    <property type="entry name" value="DUF1759"/>
</dbReference>
<keyword evidence="5" id="KW-1185">Reference proteome</keyword>
<feature type="coiled-coil region" evidence="1">
    <location>
        <begin position="664"/>
        <end position="691"/>
    </location>
</feature>
<dbReference type="CTD" id="6097611"/>
<sequence length="826" mass="96019">MSASIIVQATPVKANLEGLLDEIQQMDLTPLDQKATVEVLCQQYEARARIIKEKLMRLEKYVGTLEKINDKWLEHIQLAPMSQKKKEEEKYEQMANDDRGILKLINIGTDTIITLSMYKDDTELALKRLAQIKEPSLTECRPVVNLSQLSLPTFSGDPKTWREFWSSFEASVHSQNIPDIQKLNYLVSCLRGNALQLVRGYDRAPENYRIIRELLVEKFGRVSTIRKLLYNELISTKRNNRDWKTIIEEMERVLRQLEAIGENVEQPTIETIIESKLPNWILNQVYQQKEEDGQWSVTKLRQLLRKIINRNDQVMEWQYLDNVSRKNLIKRHPNASIPENSALIAIKQLKQTRGTASAERNQLNQENPNWSTKKKRRPCIFCNNNHWDSKCHIYSTVEQRIDRLKEINVCSNCFKSGHNELNCIKRASCFYCKKSHNSALCTTKTRDSGKIVAKNANISVNSTKKVEKKRVLLLCREINVFNPDKPEHQDSSSMPHNSNTNWTENGKLRSSDYANDLQVMEVVDKGENYHLKSYKKQPDIVIRADYFFNFIHMENAQQLKSGFTLLNSKVGPIIAASGYTNELCHHQIFATKTSQENRAPDIDQFWKLDCIGIQDRSDTQDDEQALEQFKKSITKQNGRYEVRWPWKPCKGKLSDNYGLCVSRLRMLIARLQSHKEELQEYDKAIQDQLQSGIIEEVQSQMNTSLRERTQREITSSKGAQKRTPRKGEIVLLNESGIPRGMWKLFRIKDIKIDKDGKVRNVQVKTSTGKLRDRPINVLYPLEVNDDEIHLELNKKENMKIPQTEKNTEELQEPIAMRTRSNTKRQS</sequence>
<keyword evidence="1" id="KW-0175">Coiled coil</keyword>
<dbReference type="PANTHER" id="PTHR47331">
    <property type="entry name" value="PHD-TYPE DOMAIN-CONTAINING PROTEIN"/>
    <property type="match status" value="1"/>
</dbReference>
<feature type="domain" description="DUF5641" evidence="3">
    <location>
        <begin position="720"/>
        <end position="780"/>
    </location>
</feature>
<name>A0A4E9FT17_BRUMA</name>
<dbReference type="STRING" id="6279.A0A5S6PCI1"/>
<accession>A0A4E9FT17</accession>
<dbReference type="Pfam" id="PF03564">
    <property type="entry name" value="DUF1759"/>
    <property type="match status" value="1"/>
</dbReference>
<evidence type="ECO:0000256" key="1">
    <source>
        <dbReference type="SAM" id="Coils"/>
    </source>
</evidence>
<dbReference type="Pfam" id="PF18701">
    <property type="entry name" value="DUF5641"/>
    <property type="match status" value="1"/>
</dbReference>